<accession>A0ABM3QXV4</accession>
<reference evidence="2" key="1">
    <citation type="journal article" date="2021" name="Nat. Commun.">
        <title>Genomic analyses provide insights into spinach domestication and the genetic basis of agronomic traits.</title>
        <authorList>
            <person name="Cai X."/>
            <person name="Sun X."/>
            <person name="Xu C."/>
            <person name="Sun H."/>
            <person name="Wang X."/>
            <person name="Ge C."/>
            <person name="Zhang Z."/>
            <person name="Wang Q."/>
            <person name="Fei Z."/>
            <person name="Jiao C."/>
            <person name="Wang Q."/>
        </authorList>
    </citation>
    <scope>NUCLEOTIDE SEQUENCE [LARGE SCALE GENOMIC DNA]</scope>
    <source>
        <strain evidence="2">cv. Varoflay</strain>
    </source>
</reference>
<gene>
    <name evidence="3" type="primary">LOC130463160</name>
</gene>
<dbReference type="RefSeq" id="XP_056688185.1">
    <property type="nucleotide sequence ID" value="XM_056832207.1"/>
</dbReference>
<sequence length="104" mass="11282">MEGKLFSKNKNILAILFIVALVQIMADKAIGCGVTNEKCDFLRVCCSGYVCDKTQHQCVQSKHSMCQRIGERCGTLNLKGDCCGKSYCKGSFWGAAFGGTCTLP</sequence>
<dbReference type="Proteomes" id="UP000813463">
    <property type="component" value="Chromosome 6"/>
</dbReference>
<proteinExistence type="predicted"/>
<organism evidence="2 3">
    <name type="scientific">Spinacia oleracea</name>
    <name type="common">Spinach</name>
    <dbReference type="NCBI Taxonomy" id="3562"/>
    <lineage>
        <taxon>Eukaryota</taxon>
        <taxon>Viridiplantae</taxon>
        <taxon>Streptophyta</taxon>
        <taxon>Embryophyta</taxon>
        <taxon>Tracheophyta</taxon>
        <taxon>Spermatophyta</taxon>
        <taxon>Magnoliopsida</taxon>
        <taxon>eudicotyledons</taxon>
        <taxon>Gunneridae</taxon>
        <taxon>Pentapetalae</taxon>
        <taxon>Caryophyllales</taxon>
        <taxon>Chenopodiaceae</taxon>
        <taxon>Chenopodioideae</taxon>
        <taxon>Anserineae</taxon>
        <taxon>Spinacia</taxon>
    </lineage>
</organism>
<reference evidence="3" key="2">
    <citation type="submission" date="2025-08" db="UniProtKB">
        <authorList>
            <consortium name="RefSeq"/>
        </authorList>
    </citation>
    <scope>IDENTIFICATION</scope>
    <source>
        <tissue evidence="3">Leaf</tissue>
    </source>
</reference>
<keyword evidence="1" id="KW-0732">Signal</keyword>
<feature type="chain" id="PRO_5045075239" evidence="1">
    <location>
        <begin position="32"/>
        <end position="104"/>
    </location>
</feature>
<name>A0ABM3QXV4_SPIOL</name>
<evidence type="ECO:0000256" key="1">
    <source>
        <dbReference type="SAM" id="SignalP"/>
    </source>
</evidence>
<feature type="signal peptide" evidence="1">
    <location>
        <begin position="1"/>
        <end position="31"/>
    </location>
</feature>
<protein>
    <submittedName>
        <fullName evidence="3">Uncharacterized protein</fullName>
    </submittedName>
</protein>
<keyword evidence="2" id="KW-1185">Reference proteome</keyword>
<evidence type="ECO:0000313" key="2">
    <source>
        <dbReference type="Proteomes" id="UP000813463"/>
    </source>
</evidence>
<dbReference type="GeneID" id="130463160"/>
<evidence type="ECO:0000313" key="3">
    <source>
        <dbReference type="RefSeq" id="XP_056688185.1"/>
    </source>
</evidence>